<proteinExistence type="predicted"/>
<evidence type="ECO:0000313" key="2">
    <source>
        <dbReference type="EMBL" id="GAA1794431.1"/>
    </source>
</evidence>
<dbReference type="Proteomes" id="UP001500218">
    <property type="component" value="Unassembled WGS sequence"/>
</dbReference>
<organism evidence="2 3">
    <name type="scientific">Luedemannella flava</name>
    <dbReference type="NCBI Taxonomy" id="349316"/>
    <lineage>
        <taxon>Bacteria</taxon>
        <taxon>Bacillati</taxon>
        <taxon>Actinomycetota</taxon>
        <taxon>Actinomycetes</taxon>
        <taxon>Micromonosporales</taxon>
        <taxon>Micromonosporaceae</taxon>
        <taxon>Luedemannella</taxon>
    </lineage>
</organism>
<accession>A0ABP4XTX0</accession>
<comment type="caution">
    <text evidence="2">The sequence shown here is derived from an EMBL/GenBank/DDBJ whole genome shotgun (WGS) entry which is preliminary data.</text>
</comment>
<name>A0ABP4XTX0_9ACTN</name>
<keyword evidence="1" id="KW-0812">Transmembrane</keyword>
<reference evidence="3" key="1">
    <citation type="journal article" date="2019" name="Int. J. Syst. Evol. Microbiol.">
        <title>The Global Catalogue of Microorganisms (GCM) 10K type strain sequencing project: providing services to taxonomists for standard genome sequencing and annotation.</title>
        <authorList>
            <consortium name="The Broad Institute Genomics Platform"/>
            <consortium name="The Broad Institute Genome Sequencing Center for Infectious Disease"/>
            <person name="Wu L."/>
            <person name="Ma J."/>
        </authorList>
    </citation>
    <scope>NUCLEOTIDE SEQUENCE [LARGE SCALE GENOMIC DNA]</scope>
    <source>
        <strain evidence="3">JCM 13250</strain>
    </source>
</reference>
<feature type="transmembrane region" description="Helical" evidence="1">
    <location>
        <begin position="27"/>
        <end position="49"/>
    </location>
</feature>
<keyword evidence="1" id="KW-0472">Membrane</keyword>
<keyword evidence="1" id="KW-1133">Transmembrane helix</keyword>
<gene>
    <name evidence="2" type="ORF">GCM10009682_15250</name>
</gene>
<evidence type="ECO:0000256" key="1">
    <source>
        <dbReference type="SAM" id="Phobius"/>
    </source>
</evidence>
<protein>
    <submittedName>
        <fullName evidence="2">Uncharacterized protein</fullName>
    </submittedName>
</protein>
<dbReference type="RefSeq" id="WP_344127762.1">
    <property type="nucleotide sequence ID" value="NZ_BAAALT010000036.1"/>
</dbReference>
<evidence type="ECO:0000313" key="3">
    <source>
        <dbReference type="Proteomes" id="UP001500218"/>
    </source>
</evidence>
<dbReference type="EMBL" id="BAAALT010000036">
    <property type="protein sequence ID" value="GAA1794431.1"/>
    <property type="molecule type" value="Genomic_DNA"/>
</dbReference>
<keyword evidence="3" id="KW-1185">Reference proteome</keyword>
<sequence>MSQDHPVDEDVEMFDEEPAAKPRSKRLLWFLGAGAVLVVLLVGAAYQWVTTKDDATNAVVGDCLTALAGTDSIDIRNTKVDCTDQAAAYRVLGIVENVMLAEADCGRWPASNMPIWIPDSTDRRASGKVVCLQAISK</sequence>